<name>A0ABP0GQA1_CLALP</name>
<accession>A0ABP0GQA1</accession>
<proteinExistence type="predicted"/>
<evidence type="ECO:0000313" key="1">
    <source>
        <dbReference type="EMBL" id="CAK8693061.1"/>
    </source>
</evidence>
<reference evidence="1 2" key="1">
    <citation type="submission" date="2024-02" db="EMBL/GenBank/DDBJ databases">
        <authorList>
            <person name="Daric V."/>
            <person name="Darras S."/>
        </authorList>
    </citation>
    <scope>NUCLEOTIDE SEQUENCE [LARGE SCALE GENOMIC DNA]</scope>
</reference>
<comment type="caution">
    <text evidence="1">The sequence shown here is derived from an EMBL/GenBank/DDBJ whole genome shotgun (WGS) entry which is preliminary data.</text>
</comment>
<protein>
    <submittedName>
        <fullName evidence="1">Uncharacterized protein</fullName>
    </submittedName>
</protein>
<dbReference type="EMBL" id="CAWYQH010000130">
    <property type="protein sequence ID" value="CAK8693061.1"/>
    <property type="molecule type" value="Genomic_DNA"/>
</dbReference>
<gene>
    <name evidence="1" type="ORF">CVLEPA_LOCUS26390</name>
</gene>
<sequence>MQTRNAIVNHNYDAFNAMGHTELVQKHSADGEVKKKGQFIRRPPDIPRQCRFPVHSASSSAVHSVRVLRKKRPVMEIKLSALLALRSDYGQRT</sequence>
<evidence type="ECO:0000313" key="2">
    <source>
        <dbReference type="Proteomes" id="UP001642483"/>
    </source>
</evidence>
<keyword evidence="2" id="KW-1185">Reference proteome</keyword>
<organism evidence="1 2">
    <name type="scientific">Clavelina lepadiformis</name>
    <name type="common">Light-bulb sea squirt</name>
    <name type="synonym">Ascidia lepadiformis</name>
    <dbReference type="NCBI Taxonomy" id="159417"/>
    <lineage>
        <taxon>Eukaryota</taxon>
        <taxon>Metazoa</taxon>
        <taxon>Chordata</taxon>
        <taxon>Tunicata</taxon>
        <taxon>Ascidiacea</taxon>
        <taxon>Aplousobranchia</taxon>
        <taxon>Clavelinidae</taxon>
        <taxon>Clavelina</taxon>
    </lineage>
</organism>
<dbReference type="Proteomes" id="UP001642483">
    <property type="component" value="Unassembled WGS sequence"/>
</dbReference>